<evidence type="ECO:0000313" key="5">
    <source>
        <dbReference type="Proteomes" id="UP000184612"/>
    </source>
</evidence>
<keyword evidence="2" id="KW-0812">Transmembrane</keyword>
<evidence type="ECO:0000313" key="4">
    <source>
        <dbReference type="EMBL" id="SHO50652.1"/>
    </source>
</evidence>
<dbReference type="AlphaFoldDB" id="A0A1M7YDD6"/>
<dbReference type="RefSeq" id="WP_073589502.1">
    <property type="nucleotide sequence ID" value="NZ_FRFD01000008.1"/>
</dbReference>
<evidence type="ECO:0000256" key="2">
    <source>
        <dbReference type="SAM" id="Phobius"/>
    </source>
</evidence>
<feature type="transmembrane region" description="Helical" evidence="2">
    <location>
        <begin position="233"/>
        <end position="252"/>
    </location>
</feature>
<organism evidence="4 5">
    <name type="scientific">Anaerocolumna xylanovorans DSM 12503</name>
    <dbReference type="NCBI Taxonomy" id="1121345"/>
    <lineage>
        <taxon>Bacteria</taxon>
        <taxon>Bacillati</taxon>
        <taxon>Bacillota</taxon>
        <taxon>Clostridia</taxon>
        <taxon>Lachnospirales</taxon>
        <taxon>Lachnospiraceae</taxon>
        <taxon>Anaerocolumna</taxon>
    </lineage>
</organism>
<accession>A0A1M7YDD6</accession>
<feature type="compositionally biased region" description="Polar residues" evidence="1">
    <location>
        <begin position="343"/>
        <end position="370"/>
    </location>
</feature>
<reference evidence="4 5" key="1">
    <citation type="submission" date="2016-12" db="EMBL/GenBank/DDBJ databases">
        <authorList>
            <person name="Song W.-J."/>
            <person name="Kurnit D.M."/>
        </authorList>
    </citation>
    <scope>NUCLEOTIDE SEQUENCE [LARGE SCALE GENOMIC DNA]</scope>
    <source>
        <strain evidence="4 5">DSM 12503</strain>
    </source>
</reference>
<dbReference type="PANTHER" id="PTHR34978:SF3">
    <property type="entry name" value="SLR0241 PROTEIN"/>
    <property type="match status" value="1"/>
</dbReference>
<dbReference type="STRING" id="1121345.SAMN02745217_02836"/>
<sequence length="514" mass="57349">MVKINLVTIFKEVVSLSIMGTLPAIGIFLFKGILKGRLSARLQYYIWFLLILRLVIPFTIESPFHLFTYEPISENVMIEDQLPDAPSDKTDVQKNSGNGTAHTFLVPSLDSNNGSPAFTLRHIASLWLAVMIGIYIYIILVNAMFALKLRQCIPCTQPKIDAAMNRCKNKLHITGKITVLSGSCVKSPMVWGIFHPKIIIPGKMIPCLSQEELNYILLHELAHIKRKDLSLRIITMVIQGIYWFNPVIWYSMHKMKEDCELSCDASVLGVLEEEEYRKYGLTILSIMKRMSDLRTVPGTVGFAVSQNKRRIIMITQYKKTSVKWAVITLLCLVLLTGCSSLSGSAAGTSQKNTAGTENSSKNSSQDSAAQPTPVVETEDESVTPAKESSSDTEAVSFQTYFDLLGSSKQDLTNSITEKPDSTDEGGLEFKEAGIRVWFNMDTGTVSQIFTQRNDLDFKGAKIGDKTENFESAFGKPVSDKNGDMHFKYENGYISVNYDTQTGITYAVYLLSEDF</sequence>
<proteinExistence type="predicted"/>
<feature type="domain" description="Peptidase M56" evidence="3">
    <location>
        <begin position="12"/>
        <end position="314"/>
    </location>
</feature>
<keyword evidence="2" id="KW-0472">Membrane</keyword>
<dbReference type="InterPro" id="IPR008756">
    <property type="entry name" value="Peptidase_M56"/>
</dbReference>
<keyword evidence="2" id="KW-1133">Transmembrane helix</keyword>
<dbReference type="OrthoDB" id="9762883at2"/>
<dbReference type="InterPro" id="IPR052173">
    <property type="entry name" value="Beta-lactam_resp_regulator"/>
</dbReference>
<protein>
    <submittedName>
        <fullName evidence="4">Signal transducer regulating beta-lactamase production, contains metallopeptidase domain</fullName>
    </submittedName>
</protein>
<feature type="region of interest" description="Disordered" evidence="1">
    <location>
        <begin position="343"/>
        <end position="393"/>
    </location>
</feature>
<dbReference type="CDD" id="cd07341">
    <property type="entry name" value="M56_BlaR1_MecR1_like"/>
    <property type="match status" value="1"/>
</dbReference>
<feature type="transmembrane region" description="Helical" evidence="2">
    <location>
        <begin position="126"/>
        <end position="147"/>
    </location>
</feature>
<dbReference type="Pfam" id="PF05569">
    <property type="entry name" value="Peptidase_M56"/>
    <property type="match status" value="1"/>
</dbReference>
<dbReference type="PANTHER" id="PTHR34978">
    <property type="entry name" value="POSSIBLE SENSOR-TRANSDUCER PROTEIN BLAR"/>
    <property type="match status" value="1"/>
</dbReference>
<gene>
    <name evidence="4" type="ORF">SAMN02745217_02836</name>
</gene>
<feature type="transmembrane region" description="Helical" evidence="2">
    <location>
        <begin position="13"/>
        <end position="30"/>
    </location>
</feature>
<name>A0A1M7YDD6_9FIRM</name>
<keyword evidence="5" id="KW-1185">Reference proteome</keyword>
<evidence type="ECO:0000256" key="1">
    <source>
        <dbReference type="SAM" id="MobiDB-lite"/>
    </source>
</evidence>
<dbReference type="EMBL" id="FRFD01000008">
    <property type="protein sequence ID" value="SHO50652.1"/>
    <property type="molecule type" value="Genomic_DNA"/>
</dbReference>
<feature type="transmembrane region" description="Helical" evidence="2">
    <location>
        <begin position="42"/>
        <end position="60"/>
    </location>
</feature>
<dbReference type="Proteomes" id="UP000184612">
    <property type="component" value="Unassembled WGS sequence"/>
</dbReference>
<evidence type="ECO:0000259" key="3">
    <source>
        <dbReference type="Pfam" id="PF05569"/>
    </source>
</evidence>